<feature type="region of interest" description="Disordered" evidence="1">
    <location>
        <begin position="134"/>
        <end position="165"/>
    </location>
</feature>
<dbReference type="AlphaFoldDB" id="A0A1B9ISP5"/>
<protein>
    <submittedName>
        <fullName evidence="2">Uncharacterized protein</fullName>
    </submittedName>
</protein>
<reference evidence="3" key="2">
    <citation type="submission" date="2013-12" db="EMBL/GenBank/DDBJ databases">
        <title>Evolution of pathogenesis and genome organization in the Tremellales.</title>
        <authorList>
            <person name="Cuomo C."/>
            <person name="Litvintseva A."/>
            <person name="Heitman J."/>
            <person name="Chen Y."/>
            <person name="Sun S."/>
            <person name="Springer D."/>
            <person name="Dromer F."/>
            <person name="Young S."/>
            <person name="Zeng Q."/>
            <person name="Chapman S."/>
            <person name="Gujja S."/>
            <person name="Saif S."/>
            <person name="Birren B."/>
        </authorList>
    </citation>
    <scope>NUCLEOTIDE SEQUENCE [LARGE SCALE GENOMIC DNA]</scope>
    <source>
        <strain evidence="3">CBS 10435</strain>
    </source>
</reference>
<dbReference type="EMBL" id="KI669462">
    <property type="protein sequence ID" value="OCF58547.1"/>
    <property type="molecule type" value="Genomic_DNA"/>
</dbReference>
<keyword evidence="3" id="KW-1185">Reference proteome</keyword>
<sequence length="182" mass="20183">MQDLESIEPRPEGHFRFDKNEVPLPDQDDGFWNYIDHHPLSPLLEGLPGELDIPGGNSSGSVTEDAAGSYQSPVWDKTQNILYDLAEDESGPLIVQESSSPKANVPECANRSEWTPMQNLLYDLEKKPANLTRSSIHDPSIESSTPAAVPAASPEEFNTPQKAEFDNRPVWEAMGDILRNLK</sequence>
<evidence type="ECO:0000313" key="2">
    <source>
        <dbReference type="EMBL" id="OCF58547.1"/>
    </source>
</evidence>
<gene>
    <name evidence="2" type="ORF">L486_04580</name>
</gene>
<name>A0A1B9ISP5_9TREE</name>
<dbReference type="Proteomes" id="UP000092583">
    <property type="component" value="Unassembled WGS sequence"/>
</dbReference>
<organism evidence="2 3">
    <name type="scientific">Kwoniella mangroviensis CBS 10435</name>
    <dbReference type="NCBI Taxonomy" id="1331196"/>
    <lineage>
        <taxon>Eukaryota</taxon>
        <taxon>Fungi</taxon>
        <taxon>Dikarya</taxon>
        <taxon>Basidiomycota</taxon>
        <taxon>Agaricomycotina</taxon>
        <taxon>Tremellomycetes</taxon>
        <taxon>Tremellales</taxon>
        <taxon>Cryptococcaceae</taxon>
        <taxon>Kwoniella</taxon>
    </lineage>
</organism>
<reference evidence="2 3" key="1">
    <citation type="submission" date="2013-07" db="EMBL/GenBank/DDBJ databases">
        <title>The Genome Sequence of Kwoniella mangroviensis CBS10435.</title>
        <authorList>
            <consortium name="The Broad Institute Genome Sequencing Platform"/>
            <person name="Cuomo C."/>
            <person name="Litvintseva A."/>
            <person name="Chen Y."/>
            <person name="Heitman J."/>
            <person name="Sun S."/>
            <person name="Springer D."/>
            <person name="Dromer F."/>
            <person name="Young S.K."/>
            <person name="Zeng Q."/>
            <person name="Gargeya S."/>
            <person name="Fitzgerald M."/>
            <person name="Abouelleil A."/>
            <person name="Alvarado L."/>
            <person name="Berlin A.M."/>
            <person name="Chapman S.B."/>
            <person name="Dewar J."/>
            <person name="Goldberg J."/>
            <person name="Griggs A."/>
            <person name="Gujja S."/>
            <person name="Hansen M."/>
            <person name="Howarth C."/>
            <person name="Imamovic A."/>
            <person name="Larimer J."/>
            <person name="McCowan C."/>
            <person name="Murphy C."/>
            <person name="Pearson M."/>
            <person name="Priest M."/>
            <person name="Roberts A."/>
            <person name="Saif S."/>
            <person name="Shea T."/>
            <person name="Sykes S."/>
            <person name="Wortman J."/>
            <person name="Nusbaum C."/>
            <person name="Birren B."/>
        </authorList>
    </citation>
    <scope>NUCLEOTIDE SEQUENCE [LARGE SCALE GENOMIC DNA]</scope>
    <source>
        <strain evidence="2 3">CBS 10435</strain>
    </source>
</reference>
<feature type="region of interest" description="Disordered" evidence="1">
    <location>
        <begin position="1"/>
        <end position="22"/>
    </location>
</feature>
<feature type="compositionally biased region" description="Low complexity" evidence="1">
    <location>
        <begin position="142"/>
        <end position="156"/>
    </location>
</feature>
<evidence type="ECO:0000313" key="3">
    <source>
        <dbReference type="Proteomes" id="UP000092583"/>
    </source>
</evidence>
<proteinExistence type="predicted"/>
<evidence type="ECO:0000256" key="1">
    <source>
        <dbReference type="SAM" id="MobiDB-lite"/>
    </source>
</evidence>
<feature type="compositionally biased region" description="Basic and acidic residues" evidence="1">
    <location>
        <begin position="7"/>
        <end position="21"/>
    </location>
</feature>
<accession>A0A1B9ISP5</accession>